<dbReference type="GO" id="GO:0009252">
    <property type="term" value="P:peptidoglycan biosynthetic process"/>
    <property type="evidence" value="ECO:0007669"/>
    <property type="project" value="UniProtKB-UniRule"/>
</dbReference>
<evidence type="ECO:0000256" key="2">
    <source>
        <dbReference type="ARBA" id="ARBA00022692"/>
    </source>
</evidence>
<comment type="similarity">
    <text evidence="7">Belongs to the transglycosylase MltG family.</text>
</comment>
<keyword evidence="10" id="KW-1185">Reference proteome</keyword>
<feature type="region of interest" description="Disordered" evidence="8">
    <location>
        <begin position="9"/>
        <end position="41"/>
    </location>
</feature>
<accession>A0A3S4RV56</accession>
<dbReference type="RefSeq" id="WP_126381434.1">
    <property type="nucleotide sequence ID" value="NZ_LR134350.1"/>
</dbReference>
<organism evidence="9 10">
    <name type="scientific">Actinomyces howellii</name>
    <dbReference type="NCBI Taxonomy" id="52771"/>
    <lineage>
        <taxon>Bacteria</taxon>
        <taxon>Bacillati</taxon>
        <taxon>Actinomycetota</taxon>
        <taxon>Actinomycetes</taxon>
        <taxon>Actinomycetales</taxon>
        <taxon>Actinomycetaceae</taxon>
        <taxon>Actinomyces</taxon>
    </lineage>
</organism>
<dbReference type="GO" id="GO:0005886">
    <property type="term" value="C:plasma membrane"/>
    <property type="evidence" value="ECO:0007669"/>
    <property type="project" value="UniProtKB-SubCell"/>
</dbReference>
<evidence type="ECO:0000256" key="8">
    <source>
        <dbReference type="SAM" id="MobiDB-lite"/>
    </source>
</evidence>
<gene>
    <name evidence="9" type="primary">yceG</name>
    <name evidence="7" type="synonym">mltG</name>
    <name evidence="9" type="ORF">NCTC11636_00302</name>
</gene>
<dbReference type="NCBIfam" id="TIGR00247">
    <property type="entry name" value="endolytic transglycosylase MltG"/>
    <property type="match status" value="1"/>
</dbReference>
<evidence type="ECO:0000256" key="4">
    <source>
        <dbReference type="ARBA" id="ARBA00023136"/>
    </source>
</evidence>
<keyword evidence="1 7" id="KW-1003">Cell membrane</keyword>
<evidence type="ECO:0000256" key="6">
    <source>
        <dbReference type="ARBA" id="ARBA00023316"/>
    </source>
</evidence>
<evidence type="ECO:0000256" key="3">
    <source>
        <dbReference type="ARBA" id="ARBA00022989"/>
    </source>
</evidence>
<keyword evidence="5 7" id="KW-0456">Lyase</keyword>
<keyword evidence="2 7" id="KW-0812">Transmembrane</keyword>
<dbReference type="KEGG" id="ahw:NCTC11636_00302"/>
<dbReference type="Proteomes" id="UP000266895">
    <property type="component" value="Chromosome"/>
</dbReference>
<dbReference type="AlphaFoldDB" id="A0A3S4RV56"/>
<name>A0A3S4RV56_9ACTO</name>
<comment type="function">
    <text evidence="7">Functions as a peptidoglycan terminase that cleaves nascent peptidoglycan strands endolytically to terminate their elongation.</text>
</comment>
<dbReference type="PANTHER" id="PTHR30518:SF2">
    <property type="entry name" value="ENDOLYTIC MUREIN TRANSGLYCOSYLASE"/>
    <property type="match status" value="1"/>
</dbReference>
<comment type="catalytic activity">
    <reaction evidence="7">
        <text>a peptidoglycan chain = a peptidoglycan chain with N-acetyl-1,6-anhydromuramyl-[peptide] at the reducing end + a peptidoglycan chain with N-acetylglucosamine at the non-reducing end.</text>
        <dbReference type="EC" id="4.2.2.29"/>
    </reaction>
</comment>
<dbReference type="GO" id="GO:0071555">
    <property type="term" value="P:cell wall organization"/>
    <property type="evidence" value="ECO:0007669"/>
    <property type="project" value="UniProtKB-KW"/>
</dbReference>
<sequence>MSQDDFFVAIGVDRPSEDGQADGGRTPRRRRFSDERARKRRKRRRRRVTALVLIAALAVVGVVGYKAFDVVRSTRSSQTEVSDYTGAGEGEVVVTIPEGATGQDIAQILVDAGVVATKKAFTDAYSANANAANIQSGTYTLRLRMSAANAVAMLLDPASKDDHTLTVPEGATKTQVKEHLMDVGGYTDAEVEAAFADTAAIGLPEVAGGDVEGWLAPSTYDIAEDASATDVVASMVRTTISRLSAAGVAEADYQAVLTKASIVEREVSTSEYYGKVARVIDNRLADTDGETKGFLQMDSTVLYGLGRVGGIPSQEEVADASNPYNTYAHAGLPPTPIGSPGEEAIRAVQNPTEGDWLYFVTVDLETGETLFSATHAEQQENTKRLTEYCTKNPDVCGTASATPTEGG</sequence>
<evidence type="ECO:0000256" key="1">
    <source>
        <dbReference type="ARBA" id="ARBA00022475"/>
    </source>
</evidence>
<dbReference type="HAMAP" id="MF_02065">
    <property type="entry name" value="MltG"/>
    <property type="match status" value="1"/>
</dbReference>
<dbReference type="Pfam" id="PF02618">
    <property type="entry name" value="YceG"/>
    <property type="match status" value="1"/>
</dbReference>
<dbReference type="GO" id="GO:0008932">
    <property type="term" value="F:lytic endotransglycosylase activity"/>
    <property type="evidence" value="ECO:0007669"/>
    <property type="project" value="UniProtKB-UniRule"/>
</dbReference>
<dbReference type="OrthoDB" id="9814591at2"/>
<comment type="subcellular location">
    <subcellularLocation>
        <location evidence="7">Cell membrane</location>
        <topology evidence="7">Single-pass membrane protein</topology>
    </subcellularLocation>
</comment>
<dbReference type="EMBL" id="LR134350">
    <property type="protein sequence ID" value="VEG26005.1"/>
    <property type="molecule type" value="Genomic_DNA"/>
</dbReference>
<dbReference type="PANTHER" id="PTHR30518">
    <property type="entry name" value="ENDOLYTIC MUREIN TRANSGLYCOSYLASE"/>
    <property type="match status" value="1"/>
</dbReference>
<keyword evidence="3 7" id="KW-1133">Transmembrane helix</keyword>
<proteinExistence type="inferred from homology"/>
<keyword evidence="4 7" id="KW-0472">Membrane</keyword>
<dbReference type="Gene3D" id="3.30.1490.480">
    <property type="entry name" value="Endolytic murein transglycosylase"/>
    <property type="match status" value="1"/>
</dbReference>
<dbReference type="EC" id="4.2.2.29" evidence="7"/>
<reference evidence="9 10" key="1">
    <citation type="submission" date="2018-12" db="EMBL/GenBank/DDBJ databases">
        <authorList>
            <consortium name="Pathogen Informatics"/>
        </authorList>
    </citation>
    <scope>NUCLEOTIDE SEQUENCE [LARGE SCALE GENOMIC DNA]</scope>
    <source>
        <strain evidence="9 10">NCTC11636</strain>
    </source>
</reference>
<evidence type="ECO:0000256" key="5">
    <source>
        <dbReference type="ARBA" id="ARBA00023239"/>
    </source>
</evidence>
<keyword evidence="6 7" id="KW-0961">Cell wall biogenesis/degradation</keyword>
<evidence type="ECO:0000313" key="10">
    <source>
        <dbReference type="Proteomes" id="UP000266895"/>
    </source>
</evidence>
<evidence type="ECO:0000256" key="7">
    <source>
        <dbReference type="HAMAP-Rule" id="MF_02065"/>
    </source>
</evidence>
<protein>
    <recommendedName>
        <fullName evidence="7">Endolytic murein transglycosylase</fullName>
        <ecNumber evidence="7">4.2.2.29</ecNumber>
    </recommendedName>
    <alternativeName>
        <fullName evidence="7">Peptidoglycan lytic transglycosylase</fullName>
    </alternativeName>
    <alternativeName>
        <fullName evidence="7">Peptidoglycan polymerization terminase</fullName>
    </alternativeName>
</protein>
<feature type="transmembrane region" description="Helical" evidence="7">
    <location>
        <begin position="48"/>
        <end position="68"/>
    </location>
</feature>
<feature type="site" description="Important for catalytic activity" evidence="7">
    <location>
        <position position="266"/>
    </location>
</feature>
<dbReference type="InterPro" id="IPR003770">
    <property type="entry name" value="MLTG-like"/>
</dbReference>
<evidence type="ECO:0000313" key="9">
    <source>
        <dbReference type="EMBL" id="VEG26005.1"/>
    </source>
</evidence>